<comment type="caution">
    <text evidence="8">The sequence shown here is derived from an EMBL/GenBank/DDBJ whole genome shotgun (WGS) entry which is preliminary data.</text>
</comment>
<dbReference type="RefSeq" id="WP_203628635.1">
    <property type="nucleotide sequence ID" value="NZ_BOLQ01000046.1"/>
</dbReference>
<evidence type="ECO:0000256" key="6">
    <source>
        <dbReference type="ARBA" id="ARBA00038887"/>
    </source>
</evidence>
<dbReference type="InterPro" id="IPR043129">
    <property type="entry name" value="ATPase_NBD"/>
</dbReference>
<accession>A0ABW4CDR7</accession>
<dbReference type="Pfam" id="PF00480">
    <property type="entry name" value="ROK"/>
    <property type="match status" value="1"/>
</dbReference>
<organism evidence="8 9">
    <name type="scientific">Lacticaseibacillus mingshuiensis</name>
    <dbReference type="NCBI Taxonomy" id="2799574"/>
    <lineage>
        <taxon>Bacteria</taxon>
        <taxon>Bacillati</taxon>
        <taxon>Bacillota</taxon>
        <taxon>Bacilli</taxon>
        <taxon>Lactobacillales</taxon>
        <taxon>Lactobacillaceae</taxon>
        <taxon>Lacticaseibacillus</taxon>
    </lineage>
</organism>
<dbReference type="InterPro" id="IPR049874">
    <property type="entry name" value="ROK_cs"/>
</dbReference>
<protein>
    <recommendedName>
        <fullName evidence="6">fructokinase</fullName>
        <ecNumber evidence="6">2.7.1.4</ecNumber>
    </recommendedName>
</protein>
<proteinExistence type="inferred from homology"/>
<evidence type="ECO:0000256" key="7">
    <source>
        <dbReference type="ARBA" id="ARBA00048451"/>
    </source>
</evidence>
<reference evidence="9" key="1">
    <citation type="journal article" date="2019" name="Int. J. Syst. Evol. Microbiol.">
        <title>The Global Catalogue of Microorganisms (GCM) 10K type strain sequencing project: providing services to taxonomists for standard genome sequencing and annotation.</title>
        <authorList>
            <consortium name="The Broad Institute Genomics Platform"/>
            <consortium name="The Broad Institute Genome Sequencing Center for Infectious Disease"/>
            <person name="Wu L."/>
            <person name="Ma J."/>
        </authorList>
    </citation>
    <scope>NUCLEOTIDE SEQUENCE [LARGE SCALE GENOMIC DNA]</scope>
    <source>
        <strain evidence="9">CCM 8980</strain>
    </source>
</reference>
<evidence type="ECO:0000256" key="2">
    <source>
        <dbReference type="ARBA" id="ARBA00006479"/>
    </source>
</evidence>
<evidence type="ECO:0000313" key="9">
    <source>
        <dbReference type="Proteomes" id="UP001597196"/>
    </source>
</evidence>
<dbReference type="Gene3D" id="3.30.420.40">
    <property type="match status" value="2"/>
</dbReference>
<dbReference type="InterPro" id="IPR000600">
    <property type="entry name" value="ROK"/>
</dbReference>
<keyword evidence="5" id="KW-0460">Magnesium</keyword>
<evidence type="ECO:0000313" key="8">
    <source>
        <dbReference type="EMBL" id="MFD1428939.1"/>
    </source>
</evidence>
<dbReference type="EMBL" id="JBHTOC010000002">
    <property type="protein sequence ID" value="MFD1428939.1"/>
    <property type="molecule type" value="Genomic_DNA"/>
</dbReference>
<comment type="catalytic activity">
    <reaction evidence="7">
        <text>D-fructose + ATP = D-fructose 6-phosphate + ADP + H(+)</text>
        <dbReference type="Rhea" id="RHEA:16125"/>
        <dbReference type="ChEBI" id="CHEBI:15378"/>
        <dbReference type="ChEBI" id="CHEBI:30616"/>
        <dbReference type="ChEBI" id="CHEBI:37721"/>
        <dbReference type="ChEBI" id="CHEBI:61527"/>
        <dbReference type="ChEBI" id="CHEBI:456216"/>
        <dbReference type="EC" id="2.7.1.4"/>
    </reaction>
</comment>
<dbReference type="PROSITE" id="PS01125">
    <property type="entry name" value="ROK"/>
    <property type="match status" value="1"/>
</dbReference>
<dbReference type="SUPFAM" id="SSF53067">
    <property type="entry name" value="Actin-like ATPase domain"/>
    <property type="match status" value="1"/>
</dbReference>
<name>A0ABW4CDR7_9LACO</name>
<sequence length="284" mass="30794">MLGAIEAGGTKFVLAVSEDGLTVEHRVSIKTTTPEETMAQVFAYFDKYPVTALGLASFGPLNVNVRSKGYGSITNTPKLPWRHYDILGDMKAHYPDVRFAFTTDVNAAAYGELKAGAAKGVQDVVYWTVGTGIGAGIVSNGKLLQGYSHPEAGHMLVRRDPRDEFAGFCPYHHDCLEGLAAGPAIEQRFGKPAIELAPDHVAWEIEGNYLAQACMNVTLTVAPERIVFGGGVMHQPQLFPMIREAFKEKIADYVEYPALDDYIVPIALKDDAGVIGAFMLAKEA</sequence>
<evidence type="ECO:0000256" key="4">
    <source>
        <dbReference type="ARBA" id="ARBA00022833"/>
    </source>
</evidence>
<evidence type="ECO:0000256" key="3">
    <source>
        <dbReference type="ARBA" id="ARBA00022723"/>
    </source>
</evidence>
<gene>
    <name evidence="8" type="ORF">ACFQ4P_01585</name>
</gene>
<dbReference type="PANTHER" id="PTHR42742:SF3">
    <property type="entry name" value="FRUCTOKINASE"/>
    <property type="match status" value="1"/>
</dbReference>
<comment type="similarity">
    <text evidence="2">Belongs to the ROK (NagC/XylR) family.</text>
</comment>
<keyword evidence="9" id="KW-1185">Reference proteome</keyword>
<keyword evidence="3" id="KW-0479">Metal-binding</keyword>
<keyword evidence="4" id="KW-0862">Zinc</keyword>
<dbReference type="InterPro" id="IPR051804">
    <property type="entry name" value="Carb_Metab_Reg_Kinase/Isom"/>
</dbReference>
<comment type="cofactor">
    <cofactor evidence="1">
        <name>Mg(2+)</name>
        <dbReference type="ChEBI" id="CHEBI:18420"/>
    </cofactor>
</comment>
<evidence type="ECO:0000256" key="1">
    <source>
        <dbReference type="ARBA" id="ARBA00001946"/>
    </source>
</evidence>
<evidence type="ECO:0000256" key="5">
    <source>
        <dbReference type="ARBA" id="ARBA00022842"/>
    </source>
</evidence>
<dbReference type="Proteomes" id="UP001597196">
    <property type="component" value="Unassembled WGS sequence"/>
</dbReference>
<dbReference type="PANTHER" id="PTHR42742">
    <property type="entry name" value="TRANSCRIPTIONAL REPRESSOR MPRA"/>
    <property type="match status" value="1"/>
</dbReference>
<dbReference type="CDD" id="cd24067">
    <property type="entry name" value="ASKHA_NBD_ROK_BsFRK-like"/>
    <property type="match status" value="1"/>
</dbReference>
<dbReference type="EC" id="2.7.1.4" evidence="6"/>